<dbReference type="InterPro" id="IPR050515">
    <property type="entry name" value="Beta-lactam/transpept"/>
</dbReference>
<dbReference type="PANTHER" id="PTHR30627">
    <property type="entry name" value="PEPTIDOGLYCAN D,D-TRANSPEPTIDASE"/>
    <property type="match status" value="1"/>
</dbReference>
<dbReference type="Gene3D" id="3.30.450.330">
    <property type="match status" value="1"/>
</dbReference>
<dbReference type="InterPro" id="IPR012338">
    <property type="entry name" value="Beta-lactam/transpept-like"/>
</dbReference>
<evidence type="ECO:0000256" key="1">
    <source>
        <dbReference type="ARBA" id="ARBA00004370"/>
    </source>
</evidence>
<evidence type="ECO:0000313" key="9">
    <source>
        <dbReference type="Proteomes" id="UP001428817"/>
    </source>
</evidence>
<proteinExistence type="inferred from homology"/>
<dbReference type="PANTHER" id="PTHR30627:SF1">
    <property type="entry name" value="PEPTIDOGLYCAN D,D-TRANSPEPTIDASE FTSI"/>
    <property type="match status" value="1"/>
</dbReference>
<name>A0ABP9QV87_9PSEU</name>
<comment type="similarity">
    <text evidence="2">Belongs to the transpeptidase family.</text>
</comment>
<evidence type="ECO:0000256" key="5">
    <source>
        <dbReference type="SAM" id="Phobius"/>
    </source>
</evidence>
<keyword evidence="3 5" id="KW-0472">Membrane</keyword>
<protein>
    <submittedName>
        <fullName evidence="8">Penicillin-binding protein 2</fullName>
    </submittedName>
</protein>
<feature type="region of interest" description="Disordered" evidence="4">
    <location>
        <begin position="1"/>
        <end position="30"/>
    </location>
</feature>
<feature type="domain" description="Penicillin-binding protein dimerisation" evidence="7">
    <location>
        <begin position="79"/>
        <end position="232"/>
    </location>
</feature>
<feature type="domain" description="Penicillin-binding protein transpeptidase" evidence="6">
    <location>
        <begin position="281"/>
        <end position="589"/>
    </location>
</feature>
<organism evidence="8 9">
    <name type="scientific">Pseudonocardia eucalypti</name>
    <dbReference type="NCBI Taxonomy" id="648755"/>
    <lineage>
        <taxon>Bacteria</taxon>
        <taxon>Bacillati</taxon>
        <taxon>Actinomycetota</taxon>
        <taxon>Actinomycetes</taxon>
        <taxon>Pseudonocardiales</taxon>
        <taxon>Pseudonocardiaceae</taxon>
        <taxon>Pseudonocardia</taxon>
    </lineage>
</organism>
<accession>A0ABP9QV87</accession>
<keyword evidence="9" id="KW-1185">Reference proteome</keyword>
<dbReference type="Pfam" id="PF03717">
    <property type="entry name" value="PBP_dimer"/>
    <property type="match status" value="1"/>
</dbReference>
<feature type="transmembrane region" description="Helical" evidence="5">
    <location>
        <begin position="41"/>
        <end position="60"/>
    </location>
</feature>
<comment type="subcellular location">
    <subcellularLocation>
        <location evidence="1">Membrane</location>
    </subcellularLocation>
</comment>
<sequence>MTRAASPTRRPGAPPNPPRRRPKNRADARAAQRGRFVAGRFILVAMLVVAGLKLVTVQVVDGDRLRTEGDRQRVTPLVLPADRGSILDRHGTPMAFSVKAKALTANPFLISRNQGANAMARKTEIALGVAGLTGQDPNQVYAALNTDKHYVVLSPLVEPSVARAVTEKFVEVGQEDREARQYPGGPLAANVIGAASWNMDQRKLHGLVGLEAAAENTLAGVDGKRVVDTASGSNTVIPGSQRAEKPAVAGANLQLTLDADLQYTVQQQLTAYTAAHGAKNGSAVVLDAKTGEVRALANSNTFDPRNIADANSAQMGNAAVTTPFEPGSVNKIVTMAAALESGLATPDSVTDVPDHIKVADRVVHDAWEHPAERFTLTGILARSSNVGTLMTAQKVGPDRFWEMLTRLGIGQRTDVGLPGESPGRVPPRASWSGSTFGNLPIGQGLSMTVLQLAGMYQAVANDGLRVPPRIVDSTIGPDGVRRAEARPVPVQAMTPQTAQTLRRMLVAVTQNGRGTQRGTGPDAAIPGYRVAGKTGTAQQVNPACGCYSSSSYWITFAGIFPADQPRYVVAIMLDAPTHGQSAAGLFHDIASTLAQRDRIPVTTEPTPMQQLVLP</sequence>
<dbReference type="Proteomes" id="UP001428817">
    <property type="component" value="Unassembled WGS sequence"/>
</dbReference>
<evidence type="ECO:0000256" key="4">
    <source>
        <dbReference type="SAM" id="MobiDB-lite"/>
    </source>
</evidence>
<dbReference type="SUPFAM" id="SSF56601">
    <property type="entry name" value="beta-lactamase/transpeptidase-like"/>
    <property type="match status" value="1"/>
</dbReference>
<evidence type="ECO:0000256" key="3">
    <source>
        <dbReference type="ARBA" id="ARBA00023136"/>
    </source>
</evidence>
<dbReference type="InterPro" id="IPR001460">
    <property type="entry name" value="PCN-bd_Tpept"/>
</dbReference>
<reference evidence="9" key="1">
    <citation type="journal article" date="2019" name="Int. J. Syst. Evol. Microbiol.">
        <title>The Global Catalogue of Microorganisms (GCM) 10K type strain sequencing project: providing services to taxonomists for standard genome sequencing and annotation.</title>
        <authorList>
            <consortium name="The Broad Institute Genomics Platform"/>
            <consortium name="The Broad Institute Genome Sequencing Center for Infectious Disease"/>
            <person name="Wu L."/>
            <person name="Ma J."/>
        </authorList>
    </citation>
    <scope>NUCLEOTIDE SEQUENCE [LARGE SCALE GENOMIC DNA]</scope>
    <source>
        <strain evidence="9">JCM 18303</strain>
    </source>
</reference>
<evidence type="ECO:0000313" key="8">
    <source>
        <dbReference type="EMBL" id="GAA5167987.1"/>
    </source>
</evidence>
<dbReference type="EMBL" id="BAABJP010000039">
    <property type="protein sequence ID" value="GAA5167987.1"/>
    <property type="molecule type" value="Genomic_DNA"/>
</dbReference>
<dbReference type="InterPro" id="IPR005311">
    <property type="entry name" value="PBP_dimer"/>
</dbReference>
<gene>
    <name evidence="8" type="ORF">GCM10023321_61450</name>
</gene>
<dbReference type="Gene3D" id="3.40.710.10">
    <property type="entry name" value="DD-peptidase/beta-lactamase superfamily"/>
    <property type="match status" value="1"/>
</dbReference>
<dbReference type="Pfam" id="PF00905">
    <property type="entry name" value="Transpeptidase"/>
    <property type="match status" value="1"/>
</dbReference>
<dbReference type="InterPro" id="IPR036138">
    <property type="entry name" value="PBP_dimer_sf"/>
</dbReference>
<dbReference type="RefSeq" id="WP_345703270.1">
    <property type="nucleotide sequence ID" value="NZ_BAABJP010000039.1"/>
</dbReference>
<evidence type="ECO:0000259" key="6">
    <source>
        <dbReference type="Pfam" id="PF00905"/>
    </source>
</evidence>
<evidence type="ECO:0000259" key="7">
    <source>
        <dbReference type="Pfam" id="PF03717"/>
    </source>
</evidence>
<comment type="caution">
    <text evidence="8">The sequence shown here is derived from an EMBL/GenBank/DDBJ whole genome shotgun (WGS) entry which is preliminary data.</text>
</comment>
<dbReference type="SUPFAM" id="SSF56519">
    <property type="entry name" value="Penicillin binding protein dimerisation domain"/>
    <property type="match status" value="1"/>
</dbReference>
<dbReference type="Gene3D" id="3.90.1310.10">
    <property type="entry name" value="Penicillin-binding protein 2a (Domain 2)"/>
    <property type="match status" value="1"/>
</dbReference>
<keyword evidence="5" id="KW-0812">Transmembrane</keyword>
<evidence type="ECO:0000256" key="2">
    <source>
        <dbReference type="ARBA" id="ARBA00007171"/>
    </source>
</evidence>
<keyword evidence="5" id="KW-1133">Transmembrane helix</keyword>